<reference evidence="14 15" key="1">
    <citation type="submission" date="2017-05" db="EMBL/GenBank/DDBJ databases">
        <title>Draft genome sequence of Elsinoe australis.</title>
        <authorList>
            <person name="Cheng Q."/>
        </authorList>
    </citation>
    <scope>NUCLEOTIDE SEQUENCE [LARGE SCALE GENOMIC DNA]</scope>
    <source>
        <strain evidence="14 15">NL1</strain>
    </source>
</reference>
<evidence type="ECO:0000313" key="15">
    <source>
        <dbReference type="Proteomes" id="UP000243723"/>
    </source>
</evidence>
<evidence type="ECO:0000256" key="3">
    <source>
        <dbReference type="ARBA" id="ARBA00004613"/>
    </source>
</evidence>
<comment type="subcellular location">
    <subcellularLocation>
        <location evidence="3">Secreted</location>
    </subcellularLocation>
</comment>
<dbReference type="AlphaFoldDB" id="A0A2P8AFF5"/>
<dbReference type="Proteomes" id="UP000243723">
    <property type="component" value="Unassembled WGS sequence"/>
</dbReference>
<accession>A0A2P8AFF5</accession>
<evidence type="ECO:0000256" key="5">
    <source>
        <dbReference type="ARBA" id="ARBA00012272"/>
    </source>
</evidence>
<evidence type="ECO:0000256" key="1">
    <source>
        <dbReference type="ARBA" id="ARBA00000695"/>
    </source>
</evidence>
<keyword evidence="6" id="KW-0964">Secreted</keyword>
<proteinExistence type="inferred from homology"/>
<evidence type="ECO:0000256" key="8">
    <source>
        <dbReference type="ARBA" id="ARBA00022837"/>
    </source>
</evidence>
<gene>
    <name evidence="14" type="ORF">B9Z65_3523</name>
</gene>
<feature type="compositionally biased region" description="Low complexity" evidence="12">
    <location>
        <begin position="360"/>
        <end position="384"/>
    </location>
</feature>
<evidence type="ECO:0000256" key="13">
    <source>
        <dbReference type="SAM" id="SignalP"/>
    </source>
</evidence>
<organism evidence="14 15">
    <name type="scientific">Elsinoe australis</name>
    <dbReference type="NCBI Taxonomy" id="40998"/>
    <lineage>
        <taxon>Eukaryota</taxon>
        <taxon>Fungi</taxon>
        <taxon>Dikarya</taxon>
        <taxon>Ascomycota</taxon>
        <taxon>Pezizomycotina</taxon>
        <taxon>Dothideomycetes</taxon>
        <taxon>Dothideomycetidae</taxon>
        <taxon>Myriangiales</taxon>
        <taxon>Elsinoaceae</taxon>
        <taxon>Elsinoe</taxon>
    </lineage>
</organism>
<dbReference type="SUPFAM" id="SSF51126">
    <property type="entry name" value="Pectin lyase-like"/>
    <property type="match status" value="1"/>
</dbReference>
<evidence type="ECO:0000256" key="6">
    <source>
        <dbReference type="ARBA" id="ARBA00022525"/>
    </source>
</evidence>
<dbReference type="PANTHER" id="PTHR33407">
    <property type="entry name" value="PECTATE LYASE F-RELATED"/>
    <property type="match status" value="1"/>
</dbReference>
<dbReference type="InterPro" id="IPR004898">
    <property type="entry name" value="Pectate_lyase_PlyH/PlyE-like"/>
</dbReference>
<evidence type="ECO:0000256" key="11">
    <source>
        <dbReference type="ARBA" id="ARBA00039895"/>
    </source>
</evidence>
<feature type="compositionally biased region" description="Low complexity" evidence="12">
    <location>
        <begin position="301"/>
        <end position="315"/>
    </location>
</feature>
<feature type="region of interest" description="Disordered" evidence="12">
    <location>
        <begin position="287"/>
        <end position="316"/>
    </location>
</feature>
<keyword evidence="7 13" id="KW-0732">Signal</keyword>
<evidence type="ECO:0000256" key="9">
    <source>
        <dbReference type="ARBA" id="ARBA00023239"/>
    </source>
</evidence>
<dbReference type="InterPro" id="IPR012334">
    <property type="entry name" value="Pectin_lyas_fold"/>
</dbReference>
<dbReference type="GO" id="GO:0045490">
    <property type="term" value="P:pectin catabolic process"/>
    <property type="evidence" value="ECO:0007669"/>
    <property type="project" value="TreeGrafter"/>
</dbReference>
<feature type="compositionally biased region" description="Pro residues" evidence="12">
    <location>
        <begin position="342"/>
        <end position="359"/>
    </location>
</feature>
<dbReference type="EMBL" id="NHZQ01000010">
    <property type="protein sequence ID" value="PSK59199.1"/>
    <property type="molecule type" value="Genomic_DNA"/>
</dbReference>
<dbReference type="PANTHER" id="PTHR33407:SF9">
    <property type="entry name" value="PECTATE LYASE F-RELATED"/>
    <property type="match status" value="1"/>
</dbReference>
<feature type="signal peptide" evidence="13">
    <location>
        <begin position="1"/>
        <end position="18"/>
    </location>
</feature>
<dbReference type="GO" id="GO:0005576">
    <property type="term" value="C:extracellular region"/>
    <property type="evidence" value="ECO:0007669"/>
    <property type="project" value="UniProtKB-SubCell"/>
</dbReference>
<feature type="chain" id="PRO_5015202251" description="Probable pectate lyase F" evidence="13">
    <location>
        <begin position="19"/>
        <end position="446"/>
    </location>
</feature>
<comment type="cofactor">
    <cofactor evidence="2">
        <name>Ca(2+)</name>
        <dbReference type="ChEBI" id="CHEBI:29108"/>
    </cofactor>
</comment>
<name>A0A2P8AFF5_9PEZI</name>
<dbReference type="Gene3D" id="2.160.20.10">
    <property type="entry name" value="Single-stranded right-handed beta-helix, Pectin lyase-like"/>
    <property type="match status" value="1"/>
</dbReference>
<keyword evidence="9" id="KW-0456">Lyase</keyword>
<comment type="function">
    <text evidence="10">Pectinolytic enzyme consist of four classes of enzymes: pectin lyase, polygalacturonase, pectin methylesterase and rhamnogalacturonase. Among pectinolytic enzymes, pectin lyase is the most important in depolymerization of pectin, since it cleaves internal glycosidic bonds of highly methylated pectins. Favors pectate, the anion, over pectin, the methyl ester.</text>
</comment>
<keyword evidence="15" id="KW-1185">Reference proteome</keyword>
<evidence type="ECO:0000256" key="10">
    <source>
        <dbReference type="ARBA" id="ARBA00025679"/>
    </source>
</evidence>
<evidence type="ECO:0000256" key="2">
    <source>
        <dbReference type="ARBA" id="ARBA00001913"/>
    </source>
</evidence>
<dbReference type="Pfam" id="PF03211">
    <property type="entry name" value="Pectate_lyase"/>
    <property type="match status" value="1"/>
</dbReference>
<dbReference type="InterPro" id="IPR011050">
    <property type="entry name" value="Pectin_lyase_fold/virulence"/>
</dbReference>
<comment type="catalytic activity">
    <reaction evidence="1">
        <text>Eliminative cleavage of (1-&gt;4)-alpha-D-galacturonan to give oligosaccharides with 4-deoxy-alpha-D-galact-4-enuronosyl groups at their non-reducing ends.</text>
        <dbReference type="EC" id="4.2.2.2"/>
    </reaction>
</comment>
<evidence type="ECO:0000256" key="12">
    <source>
        <dbReference type="SAM" id="MobiDB-lite"/>
    </source>
</evidence>
<dbReference type="GO" id="GO:0030570">
    <property type="term" value="F:pectate lyase activity"/>
    <property type="evidence" value="ECO:0007669"/>
    <property type="project" value="UniProtKB-EC"/>
</dbReference>
<keyword evidence="8" id="KW-0106">Calcium</keyword>
<evidence type="ECO:0000256" key="7">
    <source>
        <dbReference type="ARBA" id="ARBA00022729"/>
    </source>
</evidence>
<dbReference type="EC" id="4.2.2.2" evidence="5"/>
<dbReference type="PRINTS" id="PR01217">
    <property type="entry name" value="PRICHEXTENSN"/>
</dbReference>
<protein>
    <recommendedName>
        <fullName evidence="11">Probable pectate lyase F</fullName>
        <ecNumber evidence="5">4.2.2.2</ecNumber>
    </recommendedName>
</protein>
<comment type="caution">
    <text evidence="14">The sequence shown here is derived from an EMBL/GenBank/DDBJ whole genome shotgun (WGS) entry which is preliminary data.</text>
</comment>
<dbReference type="OrthoDB" id="441042at2759"/>
<feature type="region of interest" description="Disordered" evidence="12">
    <location>
        <begin position="335"/>
        <end position="391"/>
    </location>
</feature>
<comment type="similarity">
    <text evidence="4">Belongs to the polysaccharide lyase 3 family.</text>
</comment>
<dbReference type="STRING" id="40998.A0A2P8AFF5"/>
<evidence type="ECO:0000313" key="14">
    <source>
        <dbReference type="EMBL" id="PSK59199.1"/>
    </source>
</evidence>
<evidence type="ECO:0000256" key="4">
    <source>
        <dbReference type="ARBA" id="ARBA00006463"/>
    </source>
</evidence>
<sequence length="446" mass="46526">MFFSNVVIAASVAGLAMGQSLNIPTRSGSIVSLAKPSTISGSFNGGNKEFDRGQPCNSDADTGSDSAVFILENGASLSNVIIGANALEGVHCKGACTLTNVWFRDVCEDAISVLGNGNALITGGGAANAKDKVVQHNGRGTVTIRNYQVNVAGKLYRGCGDCTNNGGPRNVVIENVKAFGMTSDLVGINSNYGDKATISGSCGTTKKVCAEYQGVSKGNGESKKLTTNANCGGAQAQGKSQVPEGVDKSTTTLSIPHSFFVVLFTVLPTLTPRPSLHKPVATLPEHSSFHHHISPPHHPLVHTTPPSLAPALSKPSSPPVLHTYTLISLLHPHPLTTHHPPALTPPPPPPPHIPNPTPTHIPSTPSPASTFTTLPPPQAQAQAHFPPPHQKMKPTTILLAMASTAVATPLIARGWATVTDLAPLAHQPQLPPHFVAELKKWGVQHA</sequence>